<evidence type="ECO:0000313" key="5">
    <source>
        <dbReference type="Proteomes" id="UP001147747"/>
    </source>
</evidence>
<keyword evidence="5" id="KW-1185">Reference proteome</keyword>
<dbReference type="GeneID" id="81371339"/>
<proteinExistence type="inferred from homology"/>
<evidence type="ECO:0000256" key="1">
    <source>
        <dbReference type="ARBA" id="ARBA00001962"/>
    </source>
</evidence>
<reference evidence="4" key="1">
    <citation type="submission" date="2022-12" db="EMBL/GenBank/DDBJ databases">
        <authorList>
            <person name="Petersen C."/>
        </authorList>
    </citation>
    <scope>NUCLEOTIDE SEQUENCE</scope>
    <source>
        <strain evidence="4">IBT 29677</strain>
    </source>
</reference>
<dbReference type="RefSeq" id="XP_056487910.1">
    <property type="nucleotide sequence ID" value="XM_056632359.1"/>
</dbReference>
<evidence type="ECO:0000256" key="2">
    <source>
        <dbReference type="ARBA" id="ARBA00005830"/>
    </source>
</evidence>
<dbReference type="OrthoDB" id="445007at2759"/>
<keyword evidence="3" id="KW-0408">Iron</keyword>
<dbReference type="Gene3D" id="2.60.120.620">
    <property type="entry name" value="q2cbj1_9rhob like domain"/>
    <property type="match status" value="1"/>
</dbReference>
<reference evidence="4" key="2">
    <citation type="journal article" date="2023" name="IMA Fungus">
        <title>Comparative genomic study of the Penicillium genus elucidates a diverse pangenome and 15 lateral gene transfer events.</title>
        <authorList>
            <person name="Petersen C."/>
            <person name="Sorensen T."/>
            <person name="Nielsen M.R."/>
            <person name="Sondergaard T.E."/>
            <person name="Sorensen J.L."/>
            <person name="Fitzpatrick D.A."/>
            <person name="Frisvad J.C."/>
            <person name="Nielsen K.L."/>
        </authorList>
    </citation>
    <scope>NUCLEOTIDE SEQUENCE</scope>
    <source>
        <strain evidence="4">IBT 29677</strain>
    </source>
</reference>
<organism evidence="4 5">
    <name type="scientific">Penicillium cosmopolitanum</name>
    <dbReference type="NCBI Taxonomy" id="1131564"/>
    <lineage>
        <taxon>Eukaryota</taxon>
        <taxon>Fungi</taxon>
        <taxon>Dikarya</taxon>
        <taxon>Ascomycota</taxon>
        <taxon>Pezizomycotina</taxon>
        <taxon>Eurotiomycetes</taxon>
        <taxon>Eurotiomycetidae</taxon>
        <taxon>Eurotiales</taxon>
        <taxon>Aspergillaceae</taxon>
        <taxon>Penicillium</taxon>
    </lineage>
</organism>
<gene>
    <name evidence="4" type="ORF">N7509_007722</name>
</gene>
<accession>A0A9W9VZD9</accession>
<comment type="caution">
    <text evidence="4">The sequence shown here is derived from an EMBL/GenBank/DDBJ whole genome shotgun (WGS) entry which is preliminary data.</text>
</comment>
<name>A0A9W9VZD9_9EURO</name>
<dbReference type="PANTHER" id="PTHR20883:SF48">
    <property type="entry name" value="ECTOINE DIOXYGENASE"/>
    <property type="match status" value="1"/>
</dbReference>
<dbReference type="Pfam" id="PF05721">
    <property type="entry name" value="PhyH"/>
    <property type="match status" value="1"/>
</dbReference>
<dbReference type="Proteomes" id="UP001147747">
    <property type="component" value="Unassembled WGS sequence"/>
</dbReference>
<dbReference type="InterPro" id="IPR008775">
    <property type="entry name" value="Phytyl_CoA_dOase-like"/>
</dbReference>
<dbReference type="AlphaFoldDB" id="A0A9W9VZD9"/>
<evidence type="ECO:0000256" key="3">
    <source>
        <dbReference type="ARBA" id="ARBA00023004"/>
    </source>
</evidence>
<dbReference type="SUPFAM" id="SSF51197">
    <property type="entry name" value="Clavaminate synthase-like"/>
    <property type="match status" value="1"/>
</dbReference>
<comment type="similarity">
    <text evidence="2">Belongs to the PhyH family.</text>
</comment>
<sequence length="271" mass="29805">MITPTAPGTNLKRSYEENGVVNIAGVLEPAEVDAIRDAFMAQVEGNRTSLAHDDHVPDDDILARYPRFIHPHRHPELEVGRLALKYMLDRRILDKVEATIGPVNGAQSMFYFKPPNARGQALHQDNLFLQSHPETCIAVWIAIDPVDEDNGGLQVVLGSHKYELVCPGDADSETSFSRQAIHLPNGMIAEQTLMAPGDALLFHGSMVHGSGPNRTADRFRRSLIFHYVPQSSTKIAKFYLPLISRTGKEIFVSESTEGGVCGEGFVLSGPH</sequence>
<comment type="cofactor">
    <cofactor evidence="1">
        <name>Fe cation</name>
        <dbReference type="ChEBI" id="CHEBI:24875"/>
    </cofactor>
</comment>
<dbReference type="GO" id="GO:0016491">
    <property type="term" value="F:oxidoreductase activity"/>
    <property type="evidence" value="ECO:0007669"/>
    <property type="project" value="UniProtKB-ARBA"/>
</dbReference>
<dbReference type="GO" id="GO:0046872">
    <property type="term" value="F:metal ion binding"/>
    <property type="evidence" value="ECO:0007669"/>
    <property type="project" value="UniProtKB-ARBA"/>
</dbReference>
<dbReference type="EMBL" id="JAPZBU010000008">
    <property type="protein sequence ID" value="KAJ5392232.1"/>
    <property type="molecule type" value="Genomic_DNA"/>
</dbReference>
<evidence type="ECO:0000313" key="4">
    <source>
        <dbReference type="EMBL" id="KAJ5392232.1"/>
    </source>
</evidence>
<dbReference type="PANTHER" id="PTHR20883">
    <property type="entry name" value="PHYTANOYL-COA DIOXYGENASE DOMAIN CONTAINING 1"/>
    <property type="match status" value="1"/>
</dbReference>
<protein>
    <submittedName>
        <fullName evidence="4">Phytanoyl-dioxygenase family protein</fullName>
    </submittedName>
</protein>